<feature type="compositionally biased region" description="Low complexity" evidence="7">
    <location>
        <begin position="213"/>
        <end position="223"/>
    </location>
</feature>
<evidence type="ECO:0000256" key="7">
    <source>
        <dbReference type="SAM" id="MobiDB-lite"/>
    </source>
</evidence>
<gene>
    <name evidence="9" type="ORF">F3Y22_tig00110637pilonHSYRG00311</name>
</gene>
<dbReference type="InterPro" id="IPR036390">
    <property type="entry name" value="WH_DNA-bd_sf"/>
</dbReference>
<dbReference type="PRINTS" id="PR00624">
    <property type="entry name" value="HISTONEH5"/>
</dbReference>
<protein>
    <submittedName>
        <fullName evidence="9">Histone H1</fullName>
    </submittedName>
</protein>
<evidence type="ECO:0000313" key="10">
    <source>
        <dbReference type="Proteomes" id="UP000436088"/>
    </source>
</evidence>
<keyword evidence="10" id="KW-1185">Reference proteome</keyword>
<feature type="region of interest" description="Disordered" evidence="7">
    <location>
        <begin position="29"/>
        <end position="84"/>
    </location>
</feature>
<dbReference type="Proteomes" id="UP000436088">
    <property type="component" value="Unassembled WGS sequence"/>
</dbReference>
<dbReference type="PROSITE" id="PS51504">
    <property type="entry name" value="H15"/>
    <property type="match status" value="1"/>
</dbReference>
<comment type="caution">
    <text evidence="9">The sequence shown here is derived from an EMBL/GenBank/DDBJ whole genome shotgun (WGS) entry which is preliminary data.</text>
</comment>
<feature type="compositionally biased region" description="Basic residues" evidence="7">
    <location>
        <begin position="192"/>
        <end position="212"/>
    </location>
</feature>
<evidence type="ECO:0000256" key="5">
    <source>
        <dbReference type="ARBA" id="ARBA00023242"/>
    </source>
</evidence>
<accession>A0A6A2ZYI6</accession>
<feature type="domain" description="H15" evidence="8">
    <location>
        <begin position="79"/>
        <end position="148"/>
    </location>
</feature>
<evidence type="ECO:0000256" key="6">
    <source>
        <dbReference type="RuleBase" id="RU003894"/>
    </source>
</evidence>
<feature type="compositionally biased region" description="Pro residues" evidence="7">
    <location>
        <begin position="264"/>
        <end position="273"/>
    </location>
</feature>
<name>A0A6A2ZYI6_HIBSY</name>
<sequence>MKRLPVNLQRKIRYKNRRFLDFSQMAAEEPTVEVGAASETAEGNPGETKAATKSGRARKAKESKPKKAAAPKKPRASSTHPTYEEMIKDAIVSLKERTGSSQYAISKFIEGKQKQLPWNFKKLLLFHLKKLAAAGKLTKVKNSYKLPPESSSKPATTVSAPAKKKPVATKAKSKPASKAKEGKSVKSGSKAPAKKNTPKPKSKPAAKPKAAPKAKPAQTKTKAVASVKPNITPAARSKAAAKPKDKPVKAARTSTRSTSGKKAAPPPPPPPKPAAKKAPAKGVKTKSVNSPAKRTTTRRGRK</sequence>
<dbReference type="GO" id="GO:0030527">
    <property type="term" value="F:structural constituent of chromatin"/>
    <property type="evidence" value="ECO:0007669"/>
    <property type="project" value="InterPro"/>
</dbReference>
<dbReference type="InterPro" id="IPR005818">
    <property type="entry name" value="Histone_H1/H5_H15"/>
</dbReference>
<dbReference type="EMBL" id="VEPZ02001057">
    <property type="protein sequence ID" value="KAE8696938.1"/>
    <property type="molecule type" value="Genomic_DNA"/>
</dbReference>
<evidence type="ECO:0000256" key="1">
    <source>
        <dbReference type="ARBA" id="ARBA00004123"/>
    </source>
</evidence>
<dbReference type="GO" id="GO:0030261">
    <property type="term" value="P:chromosome condensation"/>
    <property type="evidence" value="ECO:0007669"/>
    <property type="project" value="TreeGrafter"/>
</dbReference>
<comment type="subcellular location">
    <subcellularLocation>
        <location evidence="2">Chromosome</location>
    </subcellularLocation>
    <subcellularLocation>
        <location evidence="1 6">Nucleus</location>
    </subcellularLocation>
</comment>
<proteinExistence type="inferred from homology"/>
<evidence type="ECO:0000256" key="2">
    <source>
        <dbReference type="ARBA" id="ARBA00004286"/>
    </source>
</evidence>
<reference evidence="9" key="1">
    <citation type="submission" date="2019-09" db="EMBL/GenBank/DDBJ databases">
        <title>Draft genome information of white flower Hibiscus syriacus.</title>
        <authorList>
            <person name="Kim Y.-M."/>
        </authorList>
    </citation>
    <scope>NUCLEOTIDE SEQUENCE [LARGE SCALE GENOMIC DNA]</scope>
    <source>
        <strain evidence="9">YM2019G1</strain>
    </source>
</reference>
<organism evidence="9 10">
    <name type="scientific">Hibiscus syriacus</name>
    <name type="common">Rose of Sharon</name>
    <dbReference type="NCBI Taxonomy" id="106335"/>
    <lineage>
        <taxon>Eukaryota</taxon>
        <taxon>Viridiplantae</taxon>
        <taxon>Streptophyta</taxon>
        <taxon>Embryophyta</taxon>
        <taxon>Tracheophyta</taxon>
        <taxon>Spermatophyta</taxon>
        <taxon>Magnoliopsida</taxon>
        <taxon>eudicotyledons</taxon>
        <taxon>Gunneridae</taxon>
        <taxon>Pentapetalae</taxon>
        <taxon>rosids</taxon>
        <taxon>malvids</taxon>
        <taxon>Malvales</taxon>
        <taxon>Malvaceae</taxon>
        <taxon>Malvoideae</taxon>
        <taxon>Hibiscus</taxon>
    </lineage>
</organism>
<dbReference type="GO" id="GO:0000786">
    <property type="term" value="C:nucleosome"/>
    <property type="evidence" value="ECO:0007669"/>
    <property type="project" value="InterPro"/>
</dbReference>
<dbReference type="GO" id="GO:0006334">
    <property type="term" value="P:nucleosome assembly"/>
    <property type="evidence" value="ECO:0007669"/>
    <property type="project" value="InterPro"/>
</dbReference>
<comment type="similarity">
    <text evidence="6">Belongs to the histone H1/H5 family.</text>
</comment>
<dbReference type="PANTHER" id="PTHR11467">
    <property type="entry name" value="HISTONE H1"/>
    <property type="match status" value="1"/>
</dbReference>
<dbReference type="InterPro" id="IPR005819">
    <property type="entry name" value="H1/H5"/>
</dbReference>
<dbReference type="InterPro" id="IPR036388">
    <property type="entry name" value="WH-like_DNA-bd_sf"/>
</dbReference>
<dbReference type="Gene3D" id="1.10.10.10">
    <property type="entry name" value="Winged helix-like DNA-binding domain superfamily/Winged helix DNA-binding domain"/>
    <property type="match status" value="1"/>
</dbReference>
<dbReference type="Pfam" id="PF00538">
    <property type="entry name" value="Linker_histone"/>
    <property type="match status" value="1"/>
</dbReference>
<dbReference type="PANTHER" id="PTHR11467:SF168">
    <property type="entry name" value="HISTONE H1.1"/>
    <property type="match status" value="1"/>
</dbReference>
<dbReference type="GO" id="GO:0031492">
    <property type="term" value="F:nucleosomal DNA binding"/>
    <property type="evidence" value="ECO:0007669"/>
    <property type="project" value="TreeGrafter"/>
</dbReference>
<feature type="compositionally biased region" description="Basic residues" evidence="7">
    <location>
        <begin position="66"/>
        <end position="75"/>
    </location>
</feature>
<dbReference type="GO" id="GO:0005634">
    <property type="term" value="C:nucleus"/>
    <property type="evidence" value="ECO:0007669"/>
    <property type="project" value="UniProtKB-SubCell"/>
</dbReference>
<keyword evidence="5 6" id="KW-0539">Nucleus</keyword>
<feature type="region of interest" description="Disordered" evidence="7">
    <location>
        <begin position="139"/>
        <end position="302"/>
    </location>
</feature>
<keyword evidence="4 6" id="KW-0238">DNA-binding</keyword>
<evidence type="ECO:0000313" key="9">
    <source>
        <dbReference type="EMBL" id="KAE8696938.1"/>
    </source>
</evidence>
<dbReference type="CDD" id="cd00073">
    <property type="entry name" value="H15"/>
    <property type="match status" value="1"/>
</dbReference>
<evidence type="ECO:0000259" key="8">
    <source>
        <dbReference type="PROSITE" id="PS51504"/>
    </source>
</evidence>
<dbReference type="GO" id="GO:0003690">
    <property type="term" value="F:double-stranded DNA binding"/>
    <property type="evidence" value="ECO:0007669"/>
    <property type="project" value="TreeGrafter"/>
</dbReference>
<feature type="compositionally biased region" description="Basic residues" evidence="7">
    <location>
        <begin position="162"/>
        <end position="177"/>
    </location>
</feature>
<keyword evidence="3 6" id="KW-0158">Chromosome</keyword>
<evidence type="ECO:0000256" key="4">
    <source>
        <dbReference type="ARBA" id="ARBA00023125"/>
    </source>
</evidence>
<dbReference type="AlphaFoldDB" id="A0A6A2ZYI6"/>
<evidence type="ECO:0000256" key="3">
    <source>
        <dbReference type="ARBA" id="ARBA00022454"/>
    </source>
</evidence>
<dbReference type="SMART" id="SM00526">
    <property type="entry name" value="H15"/>
    <property type="match status" value="1"/>
</dbReference>
<dbReference type="SUPFAM" id="SSF46785">
    <property type="entry name" value="Winged helix' DNA-binding domain"/>
    <property type="match status" value="1"/>
</dbReference>
<dbReference type="GO" id="GO:0045910">
    <property type="term" value="P:negative regulation of DNA recombination"/>
    <property type="evidence" value="ECO:0007669"/>
    <property type="project" value="TreeGrafter"/>
</dbReference>